<evidence type="ECO:0000313" key="2">
    <source>
        <dbReference type="Proteomes" id="UP000576821"/>
    </source>
</evidence>
<evidence type="ECO:0000313" key="1">
    <source>
        <dbReference type="EMBL" id="NIJ16036.1"/>
    </source>
</evidence>
<gene>
    <name evidence="1" type="ORF">FHS54_001002</name>
</gene>
<dbReference type="Proteomes" id="UP000576821">
    <property type="component" value="Unassembled WGS sequence"/>
</dbReference>
<reference evidence="1 2" key="1">
    <citation type="submission" date="2020-03" db="EMBL/GenBank/DDBJ databases">
        <title>Genomic Encyclopedia of Type Strains, Phase IV (KMG-IV): sequencing the most valuable type-strain genomes for metagenomic binning, comparative biology and taxonomic classification.</title>
        <authorList>
            <person name="Goeker M."/>
        </authorList>
    </citation>
    <scope>NUCLEOTIDE SEQUENCE [LARGE SCALE GENOMIC DNA]</scope>
    <source>
        <strain evidence="1 2">DSM 21299</strain>
    </source>
</reference>
<keyword evidence="2" id="KW-1185">Reference proteome</keyword>
<dbReference type="AlphaFoldDB" id="A0A846MGI0"/>
<proteinExistence type="predicted"/>
<organism evidence="1 2">
    <name type="scientific">Sphingobium vermicomposti</name>
    <dbReference type="NCBI Taxonomy" id="529005"/>
    <lineage>
        <taxon>Bacteria</taxon>
        <taxon>Pseudomonadati</taxon>
        <taxon>Pseudomonadota</taxon>
        <taxon>Alphaproteobacteria</taxon>
        <taxon>Sphingomonadales</taxon>
        <taxon>Sphingomonadaceae</taxon>
        <taxon>Sphingobium</taxon>
    </lineage>
</organism>
<dbReference type="EMBL" id="JAASQR010000002">
    <property type="protein sequence ID" value="NIJ16036.1"/>
    <property type="molecule type" value="Genomic_DNA"/>
</dbReference>
<protein>
    <submittedName>
        <fullName evidence="1">Uncharacterized protein</fullName>
    </submittedName>
</protein>
<dbReference type="RefSeq" id="WP_167302727.1">
    <property type="nucleotide sequence ID" value="NZ_JAASQR010000002.1"/>
</dbReference>
<accession>A0A846MGI0</accession>
<comment type="caution">
    <text evidence="1">The sequence shown here is derived from an EMBL/GenBank/DDBJ whole genome shotgun (WGS) entry which is preliminary data.</text>
</comment>
<sequence length="324" mass="35433">MPTSDGSIGWGKYTAAPDAPGSRKRGGNIFTINFFDALGRWQRGWRRDKAARLPIAQALEQEAATLPAQFRQFNGKLYRKRHLYKTDDLSELAPLFLTGTLDEGSATSWSSDYNYIERLGDDLSFAQPNVASGAIFAHVPGPNDIVLNISALWADPTFVAAADAYRANGGAEAVGLHHFNLTQSEVVLRTPLQLSEIYALSLPGNFQHLAASMGVGSENQDILHQMLQTAGIDLSRPFIIKQTKSASIISKVVASITAKIAARQAVRSPHPGKLADAFALGEAIRAPSAQFMGWRRLHSRDGAMEARWSDGTVAYQRRGYVWLH</sequence>
<name>A0A846MGI0_9SPHN</name>